<sequence length="164" mass="18796">MSKVMVFEGKRLIPLFILLVLLVTVSVYDSLFSTAEPVSIPGDNVHYVSVEQGKLYPQKQLVIIDNTESWVAFLQNNSISHPDYSFDPNNQVAVITMNFQIQNILTSNDDLGRKVLNVICSEKNAYYKIYILPKDQHVDSKDANWVFYDEKGNRLDQIKIRVNP</sequence>
<dbReference type="RefSeq" id="WP_213167234.1">
    <property type="nucleotide sequence ID" value="NZ_CP058559.1"/>
</dbReference>
<accession>A0A7G9W4F3</accession>
<keyword evidence="2" id="KW-1185">Reference proteome</keyword>
<organism evidence="1 2">
    <name type="scientific">Alkalicella caledoniensis</name>
    <dbReference type="NCBI Taxonomy" id="2731377"/>
    <lineage>
        <taxon>Bacteria</taxon>
        <taxon>Bacillati</taxon>
        <taxon>Bacillota</taxon>
        <taxon>Clostridia</taxon>
        <taxon>Eubacteriales</taxon>
        <taxon>Proteinivoracaceae</taxon>
        <taxon>Alkalicella</taxon>
    </lineage>
</organism>
<gene>
    <name evidence="1" type="ORF">HYG86_01675</name>
</gene>
<proteinExistence type="predicted"/>
<evidence type="ECO:0000313" key="2">
    <source>
        <dbReference type="Proteomes" id="UP000516160"/>
    </source>
</evidence>
<dbReference type="AlphaFoldDB" id="A0A7G9W4F3"/>
<name>A0A7G9W4F3_ALKCA</name>
<evidence type="ECO:0000313" key="1">
    <source>
        <dbReference type="EMBL" id="QNO13565.1"/>
    </source>
</evidence>
<reference evidence="1 2" key="1">
    <citation type="submission" date="2020-07" db="EMBL/GenBank/DDBJ databases">
        <title>Alkalicella. sp. LB2 genome.</title>
        <authorList>
            <person name="Postec A."/>
            <person name="Quemeneur M."/>
        </authorList>
    </citation>
    <scope>NUCLEOTIDE SEQUENCE [LARGE SCALE GENOMIC DNA]</scope>
    <source>
        <strain evidence="1 2">LB2</strain>
    </source>
</reference>
<dbReference type="KEGG" id="acae:HYG86_01675"/>
<protein>
    <submittedName>
        <fullName evidence="1">Uncharacterized protein</fullName>
    </submittedName>
</protein>
<dbReference type="EMBL" id="CP058559">
    <property type="protein sequence ID" value="QNO13565.1"/>
    <property type="molecule type" value="Genomic_DNA"/>
</dbReference>
<dbReference type="Proteomes" id="UP000516160">
    <property type="component" value="Chromosome"/>
</dbReference>